<evidence type="ECO:0000256" key="1">
    <source>
        <dbReference type="SAM" id="Phobius"/>
    </source>
</evidence>
<keyword evidence="1" id="KW-1133">Transmembrane helix</keyword>
<dbReference type="Proteomes" id="UP000266568">
    <property type="component" value="Unassembled WGS sequence"/>
</dbReference>
<evidence type="ECO:0000313" key="3">
    <source>
        <dbReference type="Proteomes" id="UP000266568"/>
    </source>
</evidence>
<comment type="caution">
    <text evidence="2">The sequence shown here is derived from an EMBL/GenBank/DDBJ whole genome shotgun (WGS) entry which is preliminary data.</text>
</comment>
<protein>
    <submittedName>
        <fullName evidence="2">Uncharacterized protein</fullName>
    </submittedName>
</protein>
<accession>A0A397NQ55</accession>
<dbReference type="AlphaFoldDB" id="A0A397NQ55"/>
<feature type="transmembrane region" description="Helical" evidence="1">
    <location>
        <begin position="45"/>
        <end position="66"/>
    </location>
</feature>
<proteinExistence type="predicted"/>
<organism evidence="2 3">
    <name type="scientific">Hephaestia caeni</name>
    <dbReference type="NCBI Taxonomy" id="645617"/>
    <lineage>
        <taxon>Bacteria</taxon>
        <taxon>Pseudomonadati</taxon>
        <taxon>Pseudomonadota</taxon>
        <taxon>Alphaproteobacteria</taxon>
        <taxon>Sphingomonadales</taxon>
        <taxon>Sphingomonadaceae</taxon>
        <taxon>Hephaestia</taxon>
    </lineage>
</organism>
<keyword evidence="1" id="KW-0472">Membrane</keyword>
<feature type="transmembrane region" description="Helical" evidence="1">
    <location>
        <begin position="21"/>
        <end position="39"/>
    </location>
</feature>
<reference evidence="2 3" key="1">
    <citation type="submission" date="2018-08" db="EMBL/GenBank/DDBJ databases">
        <title>Genomic Encyclopedia of Type Strains, Phase IV (KMG-IV): sequencing the most valuable type-strain genomes for metagenomic binning, comparative biology and taxonomic classification.</title>
        <authorList>
            <person name="Goeker M."/>
        </authorList>
    </citation>
    <scope>NUCLEOTIDE SEQUENCE [LARGE SCALE GENOMIC DNA]</scope>
    <source>
        <strain evidence="2 3">DSM 25527</strain>
    </source>
</reference>
<evidence type="ECO:0000313" key="2">
    <source>
        <dbReference type="EMBL" id="RIA37823.1"/>
    </source>
</evidence>
<keyword evidence="1" id="KW-0812">Transmembrane</keyword>
<gene>
    <name evidence="2" type="ORF">DFR49_3711</name>
</gene>
<dbReference type="OrthoDB" id="7410112at2"/>
<dbReference type="RefSeq" id="WP_119037079.1">
    <property type="nucleotide sequence ID" value="NZ_QXDC01000004.1"/>
</dbReference>
<sequence length="75" mass="8173">MTQPVDPRIARNRYFAMTATRIAGAVGAVFGVVLIARAQDWPDKAIGVGIVLAALYMIATVPRALAHRWRSPPEE</sequence>
<dbReference type="EMBL" id="QXDC01000004">
    <property type="protein sequence ID" value="RIA37823.1"/>
    <property type="molecule type" value="Genomic_DNA"/>
</dbReference>
<keyword evidence="3" id="KW-1185">Reference proteome</keyword>
<name>A0A397NQ55_9SPHN</name>